<dbReference type="Proteomes" id="UP000296469">
    <property type="component" value="Chromosome"/>
</dbReference>
<accession>A0A4P7SFF4</accession>
<feature type="region of interest" description="Disordered" evidence="1">
    <location>
        <begin position="243"/>
        <end position="302"/>
    </location>
</feature>
<gene>
    <name evidence="3" type="ORF">E5225_02740</name>
</gene>
<proteinExistence type="predicted"/>
<name>A0A4P7SFF4_9CELL</name>
<dbReference type="EMBL" id="CP039291">
    <property type="protein sequence ID" value="QCB92630.1"/>
    <property type="molecule type" value="Genomic_DNA"/>
</dbReference>
<dbReference type="KEGG" id="celz:E5225_02740"/>
<evidence type="ECO:0000259" key="2">
    <source>
        <dbReference type="Pfam" id="PF06054"/>
    </source>
</evidence>
<feature type="domain" description="Competence protein CoiA nuclease-like" evidence="2">
    <location>
        <begin position="86"/>
        <end position="162"/>
    </location>
</feature>
<reference evidence="3 4" key="1">
    <citation type="submission" date="2019-04" db="EMBL/GenBank/DDBJ databases">
        <title>Isolation and identification of Cellulomonas shaoxiangyii sp. Nov. isolated from feces of the Tibetan antelopes (Pantholops hodgsonii) in the Qinghai-Tibet plateau of China.</title>
        <authorList>
            <person name="Tian Z."/>
        </authorList>
    </citation>
    <scope>NUCLEOTIDE SEQUENCE [LARGE SCALE GENOMIC DNA]</scope>
    <source>
        <strain evidence="3 4">Z28</strain>
    </source>
</reference>
<dbReference type="RefSeq" id="WP_135972959.1">
    <property type="nucleotide sequence ID" value="NZ_CP039291.1"/>
</dbReference>
<evidence type="ECO:0000313" key="4">
    <source>
        <dbReference type="Proteomes" id="UP000296469"/>
    </source>
</evidence>
<organism evidence="3 4">
    <name type="scientific">Cellulomonas shaoxiangyii</name>
    <dbReference type="NCBI Taxonomy" id="2566013"/>
    <lineage>
        <taxon>Bacteria</taxon>
        <taxon>Bacillati</taxon>
        <taxon>Actinomycetota</taxon>
        <taxon>Actinomycetes</taxon>
        <taxon>Micrococcales</taxon>
        <taxon>Cellulomonadaceae</taxon>
        <taxon>Cellulomonas</taxon>
    </lineage>
</organism>
<feature type="compositionally biased region" description="Basic and acidic residues" evidence="1">
    <location>
        <begin position="243"/>
        <end position="277"/>
    </location>
</feature>
<dbReference type="OrthoDB" id="5190234at2"/>
<dbReference type="InterPro" id="IPR010330">
    <property type="entry name" value="CoiA_nuc"/>
</dbReference>
<sequence length="394" mass="43855">MALDELRHAVTDGADGTAHVVAPAEREDALRLRIDHQFWCTTQAGGCGQQLELPAGPVRGPYFRHKRGASPCALLSSGRDVGGAYAHLAYQRELMAWLQGQGYVPTIEHTLDGAGRADLHVVVNGVEHTLEVQLTDLGSTAWRDRDDRYRGAVDQVTWLFGPAADGAASTQRAREGVTLRIGRDVQGVRVGVEVDGVEIDDSWNALPACRMEAGGVWTPSLDQARERLQERRAAEALRRAEEEAERARLEDERRRAQADADTRAQRRADRQLAERMTRPRPTAPPPPRPPVPTLLPPGPRPTEQWRRVHFDMPAWGREHPIWRWLARYPVEQHEAGTYLAYTALHLFGSGPLSMLDNPDLPGGVASAMVVDMADAGWLRLQDGMWRREDSAPRF</sequence>
<dbReference type="Pfam" id="PF06054">
    <property type="entry name" value="CoiA_nuc"/>
    <property type="match status" value="1"/>
</dbReference>
<keyword evidence="4" id="KW-1185">Reference proteome</keyword>
<feature type="compositionally biased region" description="Pro residues" evidence="1">
    <location>
        <begin position="281"/>
        <end position="300"/>
    </location>
</feature>
<protein>
    <recommendedName>
        <fullName evidence="2">Competence protein CoiA nuclease-like domain-containing protein</fullName>
    </recommendedName>
</protein>
<dbReference type="AlphaFoldDB" id="A0A4P7SFF4"/>
<evidence type="ECO:0000313" key="3">
    <source>
        <dbReference type="EMBL" id="QCB92630.1"/>
    </source>
</evidence>
<evidence type="ECO:0000256" key="1">
    <source>
        <dbReference type="SAM" id="MobiDB-lite"/>
    </source>
</evidence>